<dbReference type="Proteomes" id="UP001596222">
    <property type="component" value="Unassembled WGS sequence"/>
</dbReference>
<accession>A0ABW0ADS7</accession>
<evidence type="ECO:0000256" key="1">
    <source>
        <dbReference type="SAM" id="MobiDB-lite"/>
    </source>
</evidence>
<name>A0ABW0ADS7_9ACTN</name>
<feature type="region of interest" description="Disordered" evidence="1">
    <location>
        <begin position="182"/>
        <end position="204"/>
    </location>
</feature>
<feature type="chain" id="PRO_5045141985" evidence="2">
    <location>
        <begin position="25"/>
        <end position="219"/>
    </location>
</feature>
<proteinExistence type="predicted"/>
<evidence type="ECO:0000313" key="4">
    <source>
        <dbReference type="Proteomes" id="UP001596222"/>
    </source>
</evidence>
<reference evidence="4" key="1">
    <citation type="journal article" date="2019" name="Int. J. Syst. Evol. Microbiol.">
        <title>The Global Catalogue of Microorganisms (GCM) 10K type strain sequencing project: providing services to taxonomists for standard genome sequencing and annotation.</title>
        <authorList>
            <consortium name="The Broad Institute Genomics Platform"/>
            <consortium name="The Broad Institute Genome Sequencing Center for Infectious Disease"/>
            <person name="Wu L."/>
            <person name="Ma J."/>
        </authorList>
    </citation>
    <scope>NUCLEOTIDE SEQUENCE [LARGE SCALE GENOMIC DNA]</scope>
    <source>
        <strain evidence="4">CGMCC 4.1641</strain>
    </source>
</reference>
<dbReference type="RefSeq" id="WP_382050851.1">
    <property type="nucleotide sequence ID" value="NZ_JBHSKJ010000034.1"/>
</dbReference>
<gene>
    <name evidence="3" type="ORF">ACFPP6_35035</name>
</gene>
<keyword evidence="4" id="KW-1185">Reference proteome</keyword>
<evidence type="ECO:0000256" key="2">
    <source>
        <dbReference type="SAM" id="SignalP"/>
    </source>
</evidence>
<sequence length="219" mass="22783">MRKKTLRAVALLSLAVALTIPAGAAVATTPSPDLGTKRTTANTAAFNTTATAGTATAGTAAVETTSSSIQGKARMGYPVDGHDIRVSVDARSTFAQGNEPLRSWGTFRISHKVEHPGGEPEVYWGDFKVDCLTTGGPTATVTGTLERTSPGHPWRTLLEPHVRMGVSFYVPEGEGGGPARIGMSGAPLKEEKKPPLTPCMAPAADSPVVAGGYTLKDRK</sequence>
<protein>
    <submittedName>
        <fullName evidence="3">Uncharacterized protein</fullName>
    </submittedName>
</protein>
<organism evidence="3 4">
    <name type="scientific">Streptomyces aureoversilis</name>
    <dbReference type="NCBI Taxonomy" id="67277"/>
    <lineage>
        <taxon>Bacteria</taxon>
        <taxon>Bacillati</taxon>
        <taxon>Actinomycetota</taxon>
        <taxon>Actinomycetes</taxon>
        <taxon>Kitasatosporales</taxon>
        <taxon>Streptomycetaceae</taxon>
        <taxon>Streptomyces</taxon>
    </lineage>
</organism>
<feature type="signal peptide" evidence="2">
    <location>
        <begin position="1"/>
        <end position="24"/>
    </location>
</feature>
<evidence type="ECO:0000313" key="3">
    <source>
        <dbReference type="EMBL" id="MFC5149879.1"/>
    </source>
</evidence>
<keyword evidence="2" id="KW-0732">Signal</keyword>
<comment type="caution">
    <text evidence="3">The sequence shown here is derived from an EMBL/GenBank/DDBJ whole genome shotgun (WGS) entry which is preliminary data.</text>
</comment>
<dbReference type="EMBL" id="JBHSKJ010000034">
    <property type="protein sequence ID" value="MFC5149879.1"/>
    <property type="molecule type" value="Genomic_DNA"/>
</dbReference>